<evidence type="ECO:0008006" key="3">
    <source>
        <dbReference type="Google" id="ProtNLM"/>
    </source>
</evidence>
<evidence type="ECO:0000313" key="1">
    <source>
        <dbReference type="EMBL" id="KAK3496896.1"/>
    </source>
</evidence>
<proteinExistence type="predicted"/>
<dbReference type="GeneID" id="87874391"/>
<dbReference type="Gene3D" id="3.90.640.10">
    <property type="entry name" value="Actin, Chain A, domain 4"/>
    <property type="match status" value="1"/>
</dbReference>
<dbReference type="SUPFAM" id="SSF53067">
    <property type="entry name" value="Actin-like ATPase domain"/>
    <property type="match status" value="1"/>
</dbReference>
<evidence type="ECO:0000313" key="2">
    <source>
        <dbReference type="Proteomes" id="UP001285908"/>
    </source>
</evidence>
<keyword evidence="2" id="KW-1185">Reference proteome</keyword>
<dbReference type="RefSeq" id="XP_062695160.1">
    <property type="nucleotide sequence ID" value="XM_062836769.1"/>
</dbReference>
<accession>A0AAJ0MTT7</accession>
<dbReference type="PANTHER" id="PTHR42749">
    <property type="entry name" value="CELL SHAPE-DETERMINING PROTEIN MREB"/>
    <property type="match status" value="1"/>
</dbReference>
<dbReference type="Gene3D" id="3.30.420.40">
    <property type="match status" value="2"/>
</dbReference>
<gene>
    <name evidence="1" type="ORF">B0T23DRAFT_372969</name>
</gene>
<dbReference type="InterPro" id="IPR043129">
    <property type="entry name" value="ATPase_NBD"/>
</dbReference>
<dbReference type="AlphaFoldDB" id="A0AAJ0MTT7"/>
<protein>
    <recommendedName>
        <fullName evidence="3">Hsp70 family chaperone</fullName>
    </recommendedName>
</protein>
<dbReference type="EMBL" id="JAULSX010000002">
    <property type="protein sequence ID" value="KAK3496896.1"/>
    <property type="molecule type" value="Genomic_DNA"/>
</dbReference>
<dbReference type="PANTHER" id="PTHR42749:SF1">
    <property type="entry name" value="CELL SHAPE-DETERMINING PROTEIN MREB"/>
    <property type="match status" value="1"/>
</dbReference>
<organism evidence="1 2">
    <name type="scientific">Neurospora hispaniola</name>
    <dbReference type="NCBI Taxonomy" id="588809"/>
    <lineage>
        <taxon>Eukaryota</taxon>
        <taxon>Fungi</taxon>
        <taxon>Dikarya</taxon>
        <taxon>Ascomycota</taxon>
        <taxon>Pezizomycotina</taxon>
        <taxon>Sordariomycetes</taxon>
        <taxon>Sordariomycetidae</taxon>
        <taxon>Sordariales</taxon>
        <taxon>Sordariaceae</taxon>
        <taxon>Neurospora</taxon>
    </lineage>
</organism>
<comment type="caution">
    <text evidence="1">The sequence shown here is derived from an EMBL/GenBank/DDBJ whole genome shotgun (WGS) entry which is preliminary data.</text>
</comment>
<dbReference type="Proteomes" id="UP001285908">
    <property type="component" value="Unassembled WGS sequence"/>
</dbReference>
<name>A0AAJ0MTT7_9PEZI</name>
<sequence length="650" mass="72118">MQKVHLPQKSVFSTACLDKHQAVHHIHLNMYPNSPDIVVSVDLGTTYTGVAWMTPKTPIQVISDWPGSGDRGERKVPTTLVYNANGTLSSWGFMCADDELEAGVPDGAKLRREFFKIFMDADTLADAQQQGLTSAPQSVYEAQQFVTDFLRQVYVHVRESIETQVGRRGVGNGWTDLAVEFLFSVPTTWTSQSIVNSFKKVIREAGFGVEGPKHSAQVDLTEAEAAAVATLKTSAVSFGMGSVFLTVDAGGGTTDLALMQVTSLNMAVPQMASLHAVNGVGIGATLIDRLFMRLVQRRLEACSDAAAHIPPDLPLRLARSHQFRTVKHKFGERAYMQELFRIPIEGLAYNFSHAGLGIENGRMVFTLQEMQSLFDPQIEGIVNRIMGELEWLRTMGHLHQVHYMVLSGGLGSSAYVRDQLQQRFLVHQHPNASDQVAVIPCNDPQLVVVRGLLLDRQQRWESGGATSVLSTRIARASYGVIVQEIYVPAMHLNEDVRPDPFEPGKKWALNQIQWLIKKGDQVNPNAFLVKSFQIRLAATETTRAWNSQIVISHNAPSQLPSSMKQDGAYKLCEVKSNLNGVQQDQLVKVNKRGTCWSRGVTFYICQFDVRVIVAPADLRFELWFGGQKFSGNHEPISVDWDQEGSKVKGM</sequence>
<dbReference type="CDD" id="cd10170">
    <property type="entry name" value="ASKHA_NBD_HSP70"/>
    <property type="match status" value="1"/>
</dbReference>
<reference evidence="1 2" key="1">
    <citation type="journal article" date="2023" name="Mol. Phylogenet. Evol.">
        <title>Genome-scale phylogeny and comparative genomics of the fungal order Sordariales.</title>
        <authorList>
            <person name="Hensen N."/>
            <person name="Bonometti L."/>
            <person name="Westerberg I."/>
            <person name="Brannstrom I.O."/>
            <person name="Guillou S."/>
            <person name="Cros-Aarteil S."/>
            <person name="Calhoun S."/>
            <person name="Haridas S."/>
            <person name="Kuo A."/>
            <person name="Mondo S."/>
            <person name="Pangilinan J."/>
            <person name="Riley R."/>
            <person name="LaButti K."/>
            <person name="Andreopoulos B."/>
            <person name="Lipzen A."/>
            <person name="Chen C."/>
            <person name="Yan M."/>
            <person name="Daum C."/>
            <person name="Ng V."/>
            <person name="Clum A."/>
            <person name="Steindorff A."/>
            <person name="Ohm R.A."/>
            <person name="Martin F."/>
            <person name="Silar P."/>
            <person name="Natvig D.O."/>
            <person name="Lalanne C."/>
            <person name="Gautier V."/>
            <person name="Ament-Velasquez S.L."/>
            <person name="Kruys A."/>
            <person name="Hutchinson M.I."/>
            <person name="Powell A.J."/>
            <person name="Barry K."/>
            <person name="Miller A.N."/>
            <person name="Grigoriev I.V."/>
            <person name="Debuchy R."/>
            <person name="Gladieux P."/>
            <person name="Hiltunen Thoren M."/>
            <person name="Johannesson H."/>
        </authorList>
    </citation>
    <scope>NUCLEOTIDE SEQUENCE [LARGE SCALE GENOMIC DNA]</scope>
    <source>
        <strain evidence="1 2">FGSC 10403</strain>
    </source>
</reference>